<sequence length="76" mass="8567">MAYTSRKAAATKPILIPTITLKGHGNWIETMAYFPDGERMISGSWDKTTRQWDLKARKEIEEARGVCKGRVWAVAA</sequence>
<reference evidence="2 3" key="1">
    <citation type="submission" date="2014-04" db="EMBL/GenBank/DDBJ databases">
        <authorList>
            <consortium name="DOE Joint Genome Institute"/>
            <person name="Kuo A."/>
            <person name="Ruytinx J."/>
            <person name="Rineau F."/>
            <person name="Colpaert J."/>
            <person name="Kohler A."/>
            <person name="Nagy L.G."/>
            <person name="Floudas D."/>
            <person name="Copeland A."/>
            <person name="Barry K.W."/>
            <person name="Cichocki N."/>
            <person name="Veneault-Fourrey C."/>
            <person name="LaButti K."/>
            <person name="Lindquist E.A."/>
            <person name="Lipzen A."/>
            <person name="Lundell T."/>
            <person name="Morin E."/>
            <person name="Murat C."/>
            <person name="Sun H."/>
            <person name="Tunlid A."/>
            <person name="Henrissat B."/>
            <person name="Grigoriev I.V."/>
            <person name="Hibbett D.S."/>
            <person name="Martin F."/>
            <person name="Nordberg H.P."/>
            <person name="Cantor M.N."/>
            <person name="Hua S.X."/>
        </authorList>
    </citation>
    <scope>NUCLEOTIDE SEQUENCE [LARGE SCALE GENOMIC DNA]</scope>
    <source>
        <strain evidence="2 3">UH-Slu-Lm8-n1</strain>
    </source>
</reference>
<dbReference type="HOGENOM" id="CLU_000288_57_30_1"/>
<name>A0A0D0AC02_9AGAM</name>
<dbReference type="AlphaFoldDB" id="A0A0D0AC02"/>
<dbReference type="InterPro" id="IPR036322">
    <property type="entry name" value="WD40_repeat_dom_sf"/>
</dbReference>
<feature type="repeat" description="WD" evidence="1">
    <location>
        <begin position="21"/>
        <end position="62"/>
    </location>
</feature>
<accession>A0A0D0AC02</accession>
<gene>
    <name evidence="2" type="ORF">CY34DRAFT_814520</name>
</gene>
<evidence type="ECO:0000313" key="3">
    <source>
        <dbReference type="Proteomes" id="UP000054485"/>
    </source>
</evidence>
<dbReference type="SUPFAM" id="SSF50978">
    <property type="entry name" value="WD40 repeat-like"/>
    <property type="match status" value="1"/>
</dbReference>
<dbReference type="PROSITE" id="PS50082">
    <property type="entry name" value="WD_REPEATS_2"/>
    <property type="match status" value="1"/>
</dbReference>
<dbReference type="InterPro" id="IPR015943">
    <property type="entry name" value="WD40/YVTN_repeat-like_dom_sf"/>
</dbReference>
<dbReference type="OrthoDB" id="2679540at2759"/>
<keyword evidence="1" id="KW-0853">WD repeat</keyword>
<evidence type="ECO:0000256" key="1">
    <source>
        <dbReference type="PROSITE-ProRule" id="PRU00221"/>
    </source>
</evidence>
<dbReference type="Pfam" id="PF00400">
    <property type="entry name" value="WD40"/>
    <property type="match status" value="1"/>
</dbReference>
<keyword evidence="3" id="KW-1185">Reference proteome</keyword>
<dbReference type="InterPro" id="IPR001680">
    <property type="entry name" value="WD40_rpt"/>
</dbReference>
<proteinExistence type="predicted"/>
<dbReference type="SMART" id="SM00320">
    <property type="entry name" value="WD40"/>
    <property type="match status" value="1"/>
</dbReference>
<protein>
    <submittedName>
        <fullName evidence="2">Unplaced genomic scaffold CY34scaffold_1519, whole genome shotgun sequence</fullName>
    </submittedName>
</protein>
<evidence type="ECO:0000313" key="2">
    <source>
        <dbReference type="EMBL" id="KIK31787.1"/>
    </source>
</evidence>
<dbReference type="Gene3D" id="2.130.10.10">
    <property type="entry name" value="YVTN repeat-like/Quinoprotein amine dehydrogenase"/>
    <property type="match status" value="1"/>
</dbReference>
<dbReference type="EMBL" id="KN836650">
    <property type="protein sequence ID" value="KIK31787.1"/>
    <property type="molecule type" value="Genomic_DNA"/>
</dbReference>
<dbReference type="Proteomes" id="UP000054485">
    <property type="component" value="Unassembled WGS sequence"/>
</dbReference>
<dbReference type="InParanoid" id="A0A0D0AC02"/>
<organism evidence="2 3">
    <name type="scientific">Suillus luteus UH-Slu-Lm8-n1</name>
    <dbReference type="NCBI Taxonomy" id="930992"/>
    <lineage>
        <taxon>Eukaryota</taxon>
        <taxon>Fungi</taxon>
        <taxon>Dikarya</taxon>
        <taxon>Basidiomycota</taxon>
        <taxon>Agaricomycotina</taxon>
        <taxon>Agaricomycetes</taxon>
        <taxon>Agaricomycetidae</taxon>
        <taxon>Boletales</taxon>
        <taxon>Suillineae</taxon>
        <taxon>Suillaceae</taxon>
        <taxon>Suillus</taxon>
    </lineage>
</organism>
<reference evidence="3" key="2">
    <citation type="submission" date="2015-01" db="EMBL/GenBank/DDBJ databases">
        <title>Evolutionary Origins and Diversification of the Mycorrhizal Mutualists.</title>
        <authorList>
            <consortium name="DOE Joint Genome Institute"/>
            <consortium name="Mycorrhizal Genomics Consortium"/>
            <person name="Kohler A."/>
            <person name="Kuo A."/>
            <person name="Nagy L.G."/>
            <person name="Floudas D."/>
            <person name="Copeland A."/>
            <person name="Barry K.W."/>
            <person name="Cichocki N."/>
            <person name="Veneault-Fourrey C."/>
            <person name="LaButti K."/>
            <person name="Lindquist E.A."/>
            <person name="Lipzen A."/>
            <person name="Lundell T."/>
            <person name="Morin E."/>
            <person name="Murat C."/>
            <person name="Riley R."/>
            <person name="Ohm R."/>
            <person name="Sun H."/>
            <person name="Tunlid A."/>
            <person name="Henrissat B."/>
            <person name="Grigoriev I.V."/>
            <person name="Hibbett D.S."/>
            <person name="Martin F."/>
        </authorList>
    </citation>
    <scope>NUCLEOTIDE SEQUENCE [LARGE SCALE GENOMIC DNA]</scope>
    <source>
        <strain evidence="3">UH-Slu-Lm8-n1</strain>
    </source>
</reference>
<dbReference type="PROSITE" id="PS50294">
    <property type="entry name" value="WD_REPEATS_REGION"/>
    <property type="match status" value="1"/>
</dbReference>